<dbReference type="HOGENOM" id="CLU_077358_2_3_2"/>
<dbReference type="PANTHER" id="PTHR43232:SF2">
    <property type="entry name" value="MOLYBDENUM COFACTOR BIOSYNTHESIS PROTEIN B"/>
    <property type="match status" value="1"/>
</dbReference>
<gene>
    <name evidence="2" type="ORF">MA03_08430</name>
</gene>
<reference evidence="2 3" key="1">
    <citation type="journal article" date="2015" name="Stand. Genomic Sci.">
        <title>Complete genome sequence of and proposal of Thermofilum uzonense sp. nov. a novel hyperthermophilic crenarchaeon and emended description of the genus Thermofilum.</title>
        <authorList>
            <person name="Toshchakov S.V."/>
            <person name="Korzhenkov A.A."/>
            <person name="Samarov N.I."/>
            <person name="Mazunin I.O."/>
            <person name="Mozhey O.I."/>
            <person name="Shmyr I.S."/>
            <person name="Derbikova K.S."/>
            <person name="Taranov E.A."/>
            <person name="Dominova I.N."/>
            <person name="Bonch-Osmolovskaya E.A."/>
            <person name="Patrushev M.V."/>
            <person name="Podosokorskaya O.A."/>
            <person name="Kublanov I.V."/>
        </authorList>
    </citation>
    <scope>NUCLEOTIDE SEQUENCE [LARGE SCALE GENOMIC DNA]</scope>
    <source>
        <strain evidence="2 3">1807-2</strain>
    </source>
</reference>
<dbReference type="InterPro" id="IPR012245">
    <property type="entry name" value="MoaB"/>
</dbReference>
<dbReference type="GeneID" id="25402251"/>
<sequence length="177" mass="19275">MKTSEIHKKEAPKSVRFAFVTISTSRYHALRIGEEFEDISFNIAKEVITSTGHQLTRYVLIPDSPRLLLATALNLIEDKDVDAIIFSGGTGPTPDDITVQTLRPLFDKELEGFGDVFRGISFQEAGSSSFLSNATAGLVAGKVFFLLPGSPTAVETALRKLICPEAGHIIALARRKL</sequence>
<dbReference type="RefSeq" id="WP_191118580.1">
    <property type="nucleotide sequence ID" value="NZ_CP009961.1"/>
</dbReference>
<dbReference type="InterPro" id="IPR001453">
    <property type="entry name" value="MoaB/Mog_dom"/>
</dbReference>
<dbReference type="GO" id="GO:0005829">
    <property type="term" value="C:cytosol"/>
    <property type="evidence" value="ECO:0007669"/>
    <property type="project" value="TreeGrafter"/>
</dbReference>
<accession>A0A0F7FJ72</accession>
<dbReference type="PIRSF" id="PIRSF006443">
    <property type="entry name" value="MoaB"/>
    <property type="match status" value="1"/>
</dbReference>
<dbReference type="PATRIC" id="fig|1550241.5.peg.1747"/>
<dbReference type="NCBIfam" id="TIGR00177">
    <property type="entry name" value="molyb_syn"/>
    <property type="match status" value="1"/>
</dbReference>
<dbReference type="AlphaFoldDB" id="A0A0F7FJ72"/>
<dbReference type="OrthoDB" id="205337at2157"/>
<keyword evidence="3" id="KW-1185">Reference proteome</keyword>
<protein>
    <recommendedName>
        <fullName evidence="1">MoaB/Mog domain-containing protein</fullName>
    </recommendedName>
</protein>
<dbReference type="InterPro" id="IPR036425">
    <property type="entry name" value="MoaB/Mog-like_dom_sf"/>
</dbReference>
<dbReference type="PANTHER" id="PTHR43232">
    <property type="entry name" value="MOLYBDENUM COFACTOR BIOSYNTHESIS PROTEIN B"/>
    <property type="match status" value="1"/>
</dbReference>
<feature type="domain" description="MoaB/Mog" evidence="1">
    <location>
        <begin position="18"/>
        <end position="169"/>
    </location>
</feature>
<dbReference type="STRING" id="1550241.MA03_08430"/>
<dbReference type="CDD" id="cd00886">
    <property type="entry name" value="MogA_MoaB"/>
    <property type="match status" value="1"/>
</dbReference>
<dbReference type="KEGG" id="thf:MA03_08430"/>
<organism evidence="2 3">
    <name type="scientific">Infirmifilum uzonense</name>
    <dbReference type="NCBI Taxonomy" id="1550241"/>
    <lineage>
        <taxon>Archaea</taxon>
        <taxon>Thermoproteota</taxon>
        <taxon>Thermoprotei</taxon>
        <taxon>Thermofilales</taxon>
        <taxon>Thermofilaceae</taxon>
        <taxon>Infirmifilum</taxon>
    </lineage>
</organism>
<dbReference type="SUPFAM" id="SSF53218">
    <property type="entry name" value="Molybdenum cofactor biosynthesis proteins"/>
    <property type="match status" value="1"/>
</dbReference>
<dbReference type="Proteomes" id="UP000067434">
    <property type="component" value="Chromosome"/>
</dbReference>
<evidence type="ECO:0000313" key="3">
    <source>
        <dbReference type="Proteomes" id="UP000067434"/>
    </source>
</evidence>
<dbReference type="Gene3D" id="3.40.980.10">
    <property type="entry name" value="MoaB/Mog-like domain"/>
    <property type="match status" value="1"/>
</dbReference>
<name>A0A0F7FJ72_9CREN</name>
<evidence type="ECO:0000259" key="1">
    <source>
        <dbReference type="SMART" id="SM00852"/>
    </source>
</evidence>
<dbReference type="EMBL" id="CP009961">
    <property type="protein sequence ID" value="AKG39455.1"/>
    <property type="molecule type" value="Genomic_DNA"/>
</dbReference>
<proteinExistence type="predicted"/>
<dbReference type="Pfam" id="PF00994">
    <property type="entry name" value="MoCF_biosynth"/>
    <property type="match status" value="1"/>
</dbReference>
<dbReference type="GO" id="GO:0006777">
    <property type="term" value="P:Mo-molybdopterin cofactor biosynthetic process"/>
    <property type="evidence" value="ECO:0007669"/>
    <property type="project" value="InterPro"/>
</dbReference>
<dbReference type="SMART" id="SM00852">
    <property type="entry name" value="MoCF_biosynth"/>
    <property type="match status" value="1"/>
</dbReference>
<evidence type="ECO:0000313" key="2">
    <source>
        <dbReference type="EMBL" id="AKG39455.1"/>
    </source>
</evidence>